<feature type="domain" description="Response regulatory" evidence="3">
    <location>
        <begin position="6"/>
        <end position="121"/>
    </location>
</feature>
<dbReference type="SUPFAM" id="SSF52172">
    <property type="entry name" value="CheY-like"/>
    <property type="match status" value="1"/>
</dbReference>
<dbReference type="InterPro" id="IPR001789">
    <property type="entry name" value="Sig_transdc_resp-reg_receiver"/>
</dbReference>
<dbReference type="Gene3D" id="3.40.50.2300">
    <property type="match status" value="1"/>
</dbReference>
<dbReference type="GO" id="GO:0000160">
    <property type="term" value="P:phosphorelay signal transduction system"/>
    <property type="evidence" value="ECO:0007669"/>
    <property type="project" value="InterPro"/>
</dbReference>
<reference evidence="4 5" key="1">
    <citation type="submission" date="2017-05" db="EMBL/GenBank/DDBJ databases">
        <authorList>
            <person name="Varghese N."/>
            <person name="Submissions S."/>
        </authorList>
    </citation>
    <scope>NUCLEOTIDE SEQUENCE [LARGE SCALE GENOMIC DNA]</scope>
    <source>
        <strain evidence="4 5">DSM 19036</strain>
    </source>
</reference>
<evidence type="ECO:0000256" key="1">
    <source>
        <dbReference type="ARBA" id="ARBA00022553"/>
    </source>
</evidence>
<dbReference type="PROSITE" id="PS50110">
    <property type="entry name" value="RESPONSE_REGULATORY"/>
    <property type="match status" value="1"/>
</dbReference>
<dbReference type="PANTHER" id="PTHR44591">
    <property type="entry name" value="STRESS RESPONSE REGULATOR PROTEIN 1"/>
    <property type="match status" value="1"/>
</dbReference>
<accession>A0A521FNL2</accession>
<evidence type="ECO:0000313" key="4">
    <source>
        <dbReference type="EMBL" id="SMO97716.1"/>
    </source>
</evidence>
<name>A0A521FNL2_9SPHI</name>
<dbReference type="Pfam" id="PF00072">
    <property type="entry name" value="Response_reg"/>
    <property type="match status" value="1"/>
</dbReference>
<dbReference type="EMBL" id="FXTN01000014">
    <property type="protein sequence ID" value="SMO97716.1"/>
    <property type="molecule type" value="Genomic_DNA"/>
</dbReference>
<feature type="modified residue" description="4-aspartylphosphate" evidence="2">
    <location>
        <position position="56"/>
    </location>
</feature>
<dbReference type="InterPro" id="IPR050595">
    <property type="entry name" value="Bact_response_regulator"/>
</dbReference>
<dbReference type="PANTHER" id="PTHR44591:SF3">
    <property type="entry name" value="RESPONSE REGULATORY DOMAIN-CONTAINING PROTEIN"/>
    <property type="match status" value="1"/>
</dbReference>
<evidence type="ECO:0000256" key="2">
    <source>
        <dbReference type="PROSITE-ProRule" id="PRU00169"/>
    </source>
</evidence>
<keyword evidence="5" id="KW-1185">Reference proteome</keyword>
<dbReference type="OrthoDB" id="5432534at2"/>
<evidence type="ECO:0000259" key="3">
    <source>
        <dbReference type="PROSITE" id="PS50110"/>
    </source>
</evidence>
<keyword evidence="1 2" id="KW-0597">Phosphoprotein</keyword>
<dbReference type="Proteomes" id="UP000320300">
    <property type="component" value="Unassembled WGS sequence"/>
</dbReference>
<protein>
    <submittedName>
        <fullName evidence="4">Response regulator receiver domain-containing protein</fullName>
    </submittedName>
</protein>
<proteinExistence type="predicted"/>
<dbReference type="InterPro" id="IPR011006">
    <property type="entry name" value="CheY-like_superfamily"/>
</dbReference>
<gene>
    <name evidence="4" type="ORF">SAMN06265348_114151</name>
</gene>
<organism evidence="4 5">
    <name type="scientific">Pedobacter westerhofensis</name>
    <dbReference type="NCBI Taxonomy" id="425512"/>
    <lineage>
        <taxon>Bacteria</taxon>
        <taxon>Pseudomonadati</taxon>
        <taxon>Bacteroidota</taxon>
        <taxon>Sphingobacteriia</taxon>
        <taxon>Sphingobacteriales</taxon>
        <taxon>Sphingobacteriaceae</taxon>
        <taxon>Pedobacter</taxon>
    </lineage>
</organism>
<sequence>MYMAKRIHIVEDDEDIRYIVCYILVEMGYEVVLADSISDFREQPPLAEDTGLFLLDVMLPDGNGLDLCLELKKSPATQHIPVIIMSAHATETQVIQQACADEFIAKPFDLDEITNMIKKHIL</sequence>
<dbReference type="AlphaFoldDB" id="A0A521FNL2"/>
<evidence type="ECO:0000313" key="5">
    <source>
        <dbReference type="Proteomes" id="UP000320300"/>
    </source>
</evidence>
<dbReference type="SMART" id="SM00448">
    <property type="entry name" value="REC"/>
    <property type="match status" value="1"/>
</dbReference>